<dbReference type="Proteomes" id="UP000177382">
    <property type="component" value="Unassembled WGS sequence"/>
</dbReference>
<evidence type="ECO:0000313" key="3">
    <source>
        <dbReference type="Proteomes" id="UP000177382"/>
    </source>
</evidence>
<proteinExistence type="predicted"/>
<protein>
    <recommendedName>
        <fullName evidence="4">PsbP C-terminal domain-containing protein</fullName>
    </recommendedName>
</protein>
<evidence type="ECO:0000313" key="2">
    <source>
        <dbReference type="EMBL" id="OGM15750.1"/>
    </source>
</evidence>
<dbReference type="STRING" id="1802485.A2V97_03150"/>
<sequence>MNTKRGVVALLPVIVIAILLIAVGGYFVYPSFMVQKKPSVTPSPYPSSPAEPTPITITEPTENWESYSNPIYNFAIGIPPGWEAAMNDCSDTETPPSNCYPTFELVDKSPIDYGLLITLRMGSDKGKSLEEIADEMYRGYQMGVSQWENPDDFVLKQTTFKNKKAYIITRIDTPSAIRELITLHKGRFYDFGWAMGNAENFDQILSTFKFTD</sequence>
<organism evidence="2 3">
    <name type="scientific">Candidatus Woesebacteria bacterium RBG_16_42_24</name>
    <dbReference type="NCBI Taxonomy" id="1802485"/>
    <lineage>
        <taxon>Bacteria</taxon>
        <taxon>Candidatus Woeseibacteriota</taxon>
    </lineage>
</organism>
<dbReference type="EMBL" id="MGFX01000001">
    <property type="protein sequence ID" value="OGM15750.1"/>
    <property type="molecule type" value="Genomic_DNA"/>
</dbReference>
<feature type="transmembrane region" description="Helical" evidence="1">
    <location>
        <begin position="7"/>
        <end position="29"/>
    </location>
</feature>
<keyword evidence="1" id="KW-0472">Membrane</keyword>
<accession>A0A1F7XL76</accession>
<keyword evidence="1" id="KW-0812">Transmembrane</keyword>
<keyword evidence="1" id="KW-1133">Transmembrane helix</keyword>
<evidence type="ECO:0000256" key="1">
    <source>
        <dbReference type="SAM" id="Phobius"/>
    </source>
</evidence>
<comment type="caution">
    <text evidence="2">The sequence shown here is derived from an EMBL/GenBank/DDBJ whole genome shotgun (WGS) entry which is preliminary data.</text>
</comment>
<gene>
    <name evidence="2" type="ORF">A2V97_03150</name>
</gene>
<name>A0A1F7XL76_9BACT</name>
<evidence type="ECO:0008006" key="4">
    <source>
        <dbReference type="Google" id="ProtNLM"/>
    </source>
</evidence>
<reference evidence="2 3" key="1">
    <citation type="journal article" date="2016" name="Nat. Commun.">
        <title>Thousands of microbial genomes shed light on interconnected biogeochemical processes in an aquifer system.</title>
        <authorList>
            <person name="Anantharaman K."/>
            <person name="Brown C.T."/>
            <person name="Hug L.A."/>
            <person name="Sharon I."/>
            <person name="Castelle C.J."/>
            <person name="Probst A.J."/>
            <person name="Thomas B.C."/>
            <person name="Singh A."/>
            <person name="Wilkins M.J."/>
            <person name="Karaoz U."/>
            <person name="Brodie E.L."/>
            <person name="Williams K.H."/>
            <person name="Hubbard S.S."/>
            <person name="Banfield J.F."/>
        </authorList>
    </citation>
    <scope>NUCLEOTIDE SEQUENCE [LARGE SCALE GENOMIC DNA]</scope>
</reference>
<dbReference type="AlphaFoldDB" id="A0A1F7XL76"/>